<protein>
    <recommendedName>
        <fullName evidence="3">Response regulatory domain-containing protein</fullName>
    </recommendedName>
</protein>
<dbReference type="InterPro" id="IPR001789">
    <property type="entry name" value="Sig_transdc_resp-reg_receiver"/>
</dbReference>
<keyword evidence="5" id="KW-1185">Reference proteome</keyword>
<feature type="modified residue" description="4-aspartylphosphate" evidence="2">
    <location>
        <position position="75"/>
    </location>
</feature>
<dbReference type="EMBL" id="CM035414">
    <property type="protein sequence ID" value="KAH7429978.1"/>
    <property type="molecule type" value="Genomic_DNA"/>
</dbReference>
<dbReference type="PROSITE" id="PS50110">
    <property type="entry name" value="RESPONSE_REGULATORY"/>
    <property type="match status" value="1"/>
</dbReference>
<evidence type="ECO:0000256" key="2">
    <source>
        <dbReference type="PROSITE-ProRule" id="PRU00169"/>
    </source>
</evidence>
<feature type="domain" description="Response regulatory" evidence="3">
    <location>
        <begin position="18"/>
        <end position="142"/>
    </location>
</feature>
<proteinExistence type="predicted"/>
<dbReference type="Pfam" id="PF00072">
    <property type="entry name" value="Response_reg"/>
    <property type="match status" value="1"/>
</dbReference>
<dbReference type="InterPro" id="IPR011006">
    <property type="entry name" value="CheY-like_superfamily"/>
</dbReference>
<keyword evidence="1" id="KW-0902">Two-component regulatory system</keyword>
<dbReference type="GO" id="GO:0009736">
    <property type="term" value="P:cytokinin-activated signaling pathway"/>
    <property type="evidence" value="ECO:0007669"/>
    <property type="project" value="InterPro"/>
</dbReference>
<accession>A0A8T2U5M5</accession>
<dbReference type="GO" id="GO:0000160">
    <property type="term" value="P:phosphorelay signal transduction system"/>
    <property type="evidence" value="ECO:0007669"/>
    <property type="project" value="UniProtKB-KW"/>
</dbReference>
<dbReference type="Proteomes" id="UP000825935">
    <property type="component" value="Chromosome 9"/>
</dbReference>
<dbReference type="PANTHER" id="PTHR43874:SF147">
    <property type="entry name" value="TYPE-A RESPONSE REGULATOR"/>
    <property type="match status" value="1"/>
</dbReference>
<dbReference type="SUPFAM" id="SSF52172">
    <property type="entry name" value="CheY-like"/>
    <property type="match status" value="1"/>
</dbReference>
<reference evidence="4" key="1">
    <citation type="submission" date="2021-08" db="EMBL/GenBank/DDBJ databases">
        <title>WGS assembly of Ceratopteris richardii.</title>
        <authorList>
            <person name="Marchant D.B."/>
            <person name="Chen G."/>
            <person name="Jenkins J."/>
            <person name="Shu S."/>
            <person name="Leebens-Mack J."/>
            <person name="Grimwood J."/>
            <person name="Schmutz J."/>
            <person name="Soltis P."/>
            <person name="Soltis D."/>
            <person name="Chen Z.-H."/>
        </authorList>
    </citation>
    <scope>NUCLEOTIDE SEQUENCE</scope>
    <source>
        <strain evidence="4">Whitten #5841</strain>
        <tissue evidence="4">Leaf</tissue>
    </source>
</reference>
<comment type="caution">
    <text evidence="4">The sequence shown here is derived from an EMBL/GenBank/DDBJ whole genome shotgun (WGS) entry which is preliminary data.</text>
</comment>
<evidence type="ECO:0000313" key="4">
    <source>
        <dbReference type="EMBL" id="KAH7429978.1"/>
    </source>
</evidence>
<keyword evidence="2" id="KW-0597">Phosphoprotein</keyword>
<gene>
    <name evidence="4" type="ORF">KP509_09G076500</name>
</gene>
<organism evidence="4 5">
    <name type="scientific">Ceratopteris richardii</name>
    <name type="common">Triangle waterfern</name>
    <dbReference type="NCBI Taxonomy" id="49495"/>
    <lineage>
        <taxon>Eukaryota</taxon>
        <taxon>Viridiplantae</taxon>
        <taxon>Streptophyta</taxon>
        <taxon>Embryophyta</taxon>
        <taxon>Tracheophyta</taxon>
        <taxon>Polypodiopsida</taxon>
        <taxon>Polypodiidae</taxon>
        <taxon>Polypodiales</taxon>
        <taxon>Pteridineae</taxon>
        <taxon>Pteridaceae</taxon>
        <taxon>Parkerioideae</taxon>
        <taxon>Ceratopteris</taxon>
    </lineage>
</organism>
<evidence type="ECO:0000313" key="5">
    <source>
        <dbReference type="Proteomes" id="UP000825935"/>
    </source>
</evidence>
<dbReference type="Gene3D" id="3.40.50.2300">
    <property type="match status" value="1"/>
</dbReference>
<evidence type="ECO:0000256" key="1">
    <source>
        <dbReference type="ARBA" id="ARBA00023012"/>
    </source>
</evidence>
<dbReference type="InterPro" id="IPR045279">
    <property type="entry name" value="ARR-like"/>
</dbReference>
<sequence>MADTWRFEREAALEPEIHVLAVDDNLIDRMMIKKLLLNLACRVTTVESGQRALEILETFEPVSMEEIKFNLIITDYCMPDMTGFDLLKRIKATCSLKDIPVIVMSSENVPNRINRCLEEGAEDFFLKPLQPSDMQRLREHVRSCTNIPGHAFMSSI</sequence>
<dbReference type="SMART" id="SM00448">
    <property type="entry name" value="REC"/>
    <property type="match status" value="1"/>
</dbReference>
<dbReference type="OMA" id="TWRFERE"/>
<dbReference type="AlphaFoldDB" id="A0A8T2U5M5"/>
<evidence type="ECO:0000259" key="3">
    <source>
        <dbReference type="PROSITE" id="PS50110"/>
    </source>
</evidence>
<name>A0A8T2U5M5_CERRI</name>
<dbReference type="CDD" id="cd17581">
    <property type="entry name" value="REC_typeA_ARR"/>
    <property type="match status" value="1"/>
</dbReference>
<dbReference type="PANTHER" id="PTHR43874">
    <property type="entry name" value="TWO-COMPONENT RESPONSE REGULATOR"/>
    <property type="match status" value="1"/>
</dbReference>
<dbReference type="OrthoDB" id="60033at2759"/>